<reference evidence="1 2" key="1">
    <citation type="journal article" date="2015" name="Nature">
        <title>rRNA introns, odd ribosomes, and small enigmatic genomes across a large radiation of phyla.</title>
        <authorList>
            <person name="Brown C.T."/>
            <person name="Hug L.A."/>
            <person name="Thomas B.C."/>
            <person name="Sharon I."/>
            <person name="Castelle C.J."/>
            <person name="Singh A."/>
            <person name="Wilkins M.J."/>
            <person name="Williams K.H."/>
            <person name="Banfield J.F."/>
        </authorList>
    </citation>
    <scope>NUCLEOTIDE SEQUENCE [LARGE SCALE GENOMIC DNA]</scope>
</reference>
<dbReference type="EMBL" id="LCAB01000004">
    <property type="protein sequence ID" value="KKR83502.1"/>
    <property type="molecule type" value="Genomic_DNA"/>
</dbReference>
<comment type="caution">
    <text evidence="1">The sequence shown here is derived from an EMBL/GenBank/DDBJ whole genome shotgun (WGS) entry which is preliminary data.</text>
</comment>
<gene>
    <name evidence="1" type="ORF">UU29_C0004G0003</name>
</gene>
<name>A0A0G0X789_9BACT</name>
<dbReference type="AlphaFoldDB" id="A0A0G0X789"/>
<proteinExistence type="predicted"/>
<organism evidence="1 2">
    <name type="scientific">Candidatus Daviesbacteria bacterium GW2011_GWA2_40_9</name>
    <dbReference type="NCBI Taxonomy" id="1618424"/>
    <lineage>
        <taxon>Bacteria</taxon>
        <taxon>Candidatus Daviesiibacteriota</taxon>
    </lineage>
</organism>
<accession>A0A0G0X789</accession>
<evidence type="ECO:0000313" key="2">
    <source>
        <dbReference type="Proteomes" id="UP000034601"/>
    </source>
</evidence>
<protein>
    <submittedName>
        <fullName evidence="1">Uncharacterized protein</fullName>
    </submittedName>
</protein>
<sequence length="34" mass="3936">MGGAHEIHDHKQDLSEHRYPGSRANISYRLFTVI</sequence>
<evidence type="ECO:0000313" key="1">
    <source>
        <dbReference type="EMBL" id="KKR83502.1"/>
    </source>
</evidence>
<dbReference type="Proteomes" id="UP000034601">
    <property type="component" value="Unassembled WGS sequence"/>
</dbReference>